<evidence type="ECO:0000313" key="1">
    <source>
        <dbReference type="EMBL" id="MPN25335.1"/>
    </source>
</evidence>
<dbReference type="AlphaFoldDB" id="A0A645GF66"/>
<dbReference type="EMBL" id="VSSQ01074479">
    <property type="protein sequence ID" value="MPN25335.1"/>
    <property type="molecule type" value="Genomic_DNA"/>
</dbReference>
<gene>
    <name evidence="1" type="ORF">SDC9_172744</name>
</gene>
<proteinExistence type="predicted"/>
<protein>
    <submittedName>
        <fullName evidence="1">Uncharacterized protein</fullName>
    </submittedName>
</protein>
<name>A0A645GF66_9ZZZZ</name>
<organism evidence="1">
    <name type="scientific">bioreactor metagenome</name>
    <dbReference type="NCBI Taxonomy" id="1076179"/>
    <lineage>
        <taxon>unclassified sequences</taxon>
        <taxon>metagenomes</taxon>
        <taxon>ecological metagenomes</taxon>
    </lineage>
</organism>
<reference evidence="1" key="1">
    <citation type="submission" date="2019-08" db="EMBL/GenBank/DDBJ databases">
        <authorList>
            <person name="Kucharzyk K."/>
            <person name="Murdoch R.W."/>
            <person name="Higgins S."/>
            <person name="Loffler F."/>
        </authorList>
    </citation>
    <scope>NUCLEOTIDE SEQUENCE</scope>
</reference>
<accession>A0A645GF66</accession>
<comment type="caution">
    <text evidence="1">The sequence shown here is derived from an EMBL/GenBank/DDBJ whole genome shotgun (WGS) entry which is preliminary data.</text>
</comment>
<sequence>MEFAVFEFRNPQFAFDRRRLSFFLHRLNLAVHLFVAGDFVHDDFGDFAVFVQEVDDRVAHRRDHRAAHVGVAEFVFGLRLENGVAQLDRDRAGHAVAHVVGLEALAGEFVDRLEHPFLERRQVGSAVVGVLPVDEAVRGFAVIVAVGQREFDGGAFVGDHRINLVFAGLGFEQVLQPPARQVKLSVEVE</sequence>